<dbReference type="Proteomes" id="UP001500711">
    <property type="component" value="Unassembled WGS sequence"/>
</dbReference>
<evidence type="ECO:0000256" key="1">
    <source>
        <dbReference type="SAM" id="MobiDB-lite"/>
    </source>
</evidence>
<feature type="domain" description="Macro" evidence="2">
    <location>
        <begin position="20"/>
        <end position="64"/>
    </location>
</feature>
<keyword evidence="4" id="KW-1185">Reference proteome</keyword>
<dbReference type="InterPro" id="IPR002589">
    <property type="entry name" value="Macro_dom"/>
</dbReference>
<proteinExistence type="predicted"/>
<dbReference type="Gene3D" id="3.40.220.10">
    <property type="entry name" value="Leucine Aminopeptidase, subunit E, domain 1"/>
    <property type="match status" value="1"/>
</dbReference>
<gene>
    <name evidence="3" type="ORF">GCM10022267_25290</name>
</gene>
<evidence type="ECO:0000259" key="2">
    <source>
        <dbReference type="Pfam" id="PF01661"/>
    </source>
</evidence>
<sequence>MGLIEVVMGDSTAWDATAMEATDEQALEDYYVNSLLTAEEQEQDDVAIPVISTGFPTERAARIAAITIRSLAIIDRIRLVAFDDETHRRSAITSPHRSRNAARRAAPGRSRSLTARGTTATWRRGTPGWCRSAAACGWATARIRSGSAPRTASTGGPTVNVTNVAAR</sequence>
<evidence type="ECO:0000313" key="3">
    <source>
        <dbReference type="EMBL" id="GAA3637767.1"/>
    </source>
</evidence>
<dbReference type="SUPFAM" id="SSF52949">
    <property type="entry name" value="Macro domain-like"/>
    <property type="match status" value="1"/>
</dbReference>
<name>A0ABP7AQG3_9PSEU</name>
<reference evidence="4" key="1">
    <citation type="journal article" date="2019" name="Int. J. Syst. Evol. Microbiol.">
        <title>The Global Catalogue of Microorganisms (GCM) 10K type strain sequencing project: providing services to taxonomists for standard genome sequencing and annotation.</title>
        <authorList>
            <consortium name="The Broad Institute Genomics Platform"/>
            <consortium name="The Broad Institute Genome Sequencing Center for Infectious Disease"/>
            <person name="Wu L."/>
            <person name="Ma J."/>
        </authorList>
    </citation>
    <scope>NUCLEOTIDE SEQUENCE [LARGE SCALE GENOMIC DNA]</scope>
    <source>
        <strain evidence="4">JCM 17494</strain>
    </source>
</reference>
<organism evidence="3 4">
    <name type="scientific">Lentzea roselyniae</name>
    <dbReference type="NCBI Taxonomy" id="531940"/>
    <lineage>
        <taxon>Bacteria</taxon>
        <taxon>Bacillati</taxon>
        <taxon>Actinomycetota</taxon>
        <taxon>Actinomycetes</taxon>
        <taxon>Pseudonocardiales</taxon>
        <taxon>Pseudonocardiaceae</taxon>
        <taxon>Lentzea</taxon>
    </lineage>
</organism>
<feature type="compositionally biased region" description="Low complexity" evidence="1">
    <location>
        <begin position="103"/>
        <end position="124"/>
    </location>
</feature>
<protein>
    <recommendedName>
        <fullName evidence="2">Macro domain-containing protein</fullName>
    </recommendedName>
</protein>
<dbReference type="InterPro" id="IPR043472">
    <property type="entry name" value="Macro_dom-like"/>
</dbReference>
<accession>A0ABP7AQG3</accession>
<dbReference type="EMBL" id="BAABBE010000006">
    <property type="protein sequence ID" value="GAA3637767.1"/>
    <property type="molecule type" value="Genomic_DNA"/>
</dbReference>
<comment type="caution">
    <text evidence="3">The sequence shown here is derived from an EMBL/GenBank/DDBJ whole genome shotgun (WGS) entry which is preliminary data.</text>
</comment>
<dbReference type="Pfam" id="PF01661">
    <property type="entry name" value="Macro"/>
    <property type="match status" value="1"/>
</dbReference>
<evidence type="ECO:0000313" key="4">
    <source>
        <dbReference type="Proteomes" id="UP001500711"/>
    </source>
</evidence>
<feature type="compositionally biased region" description="Polar residues" evidence="1">
    <location>
        <begin position="148"/>
        <end position="167"/>
    </location>
</feature>
<feature type="region of interest" description="Disordered" evidence="1">
    <location>
        <begin position="88"/>
        <end position="124"/>
    </location>
</feature>
<feature type="region of interest" description="Disordered" evidence="1">
    <location>
        <begin position="145"/>
        <end position="167"/>
    </location>
</feature>